<protein>
    <recommendedName>
        <fullName evidence="1">SLH domain-containing protein</fullName>
    </recommendedName>
</protein>
<dbReference type="Proteomes" id="UP000215145">
    <property type="component" value="Unassembled WGS sequence"/>
</dbReference>
<organism evidence="2 3">
    <name type="scientific">Paenibacillus herberti</name>
    <dbReference type="NCBI Taxonomy" id="1619309"/>
    <lineage>
        <taxon>Bacteria</taxon>
        <taxon>Bacillati</taxon>
        <taxon>Bacillota</taxon>
        <taxon>Bacilli</taxon>
        <taxon>Bacillales</taxon>
        <taxon>Paenibacillaceae</taxon>
        <taxon>Paenibacillus</taxon>
    </lineage>
</organism>
<keyword evidence="3" id="KW-1185">Reference proteome</keyword>
<evidence type="ECO:0000313" key="2">
    <source>
        <dbReference type="EMBL" id="OXM14147.1"/>
    </source>
</evidence>
<dbReference type="AlphaFoldDB" id="A0A229NW96"/>
<dbReference type="Pfam" id="PF00395">
    <property type="entry name" value="SLH"/>
    <property type="match status" value="1"/>
</dbReference>
<accession>A0A229NW96</accession>
<feature type="domain" description="SLH" evidence="1">
    <location>
        <begin position="131"/>
        <end position="194"/>
    </location>
</feature>
<sequence length="972" mass="100177">MFLHVSISMKQTSFYIILLPHSGKGVTQQMSTKSTHSFTEHSHIFKQVRGGDKKVMKKSISLVVTGALVTSVFASSAFAAELTTQQKFDALKQAGVLTGYPDGTAGLTKNITRAEFSKVLVLLNGLTPDAAAANYKDVAAKHWAKSFIGAGTKAGYLNGLGNNLFGPSQSLTVEQVAKTLVIAAGLQPKADAAVSGAVSAWAKGYVAAAIEAGLIDQAASYKVAATRGQVVEAAYGLSDAAVSVKSAVAVDASNIEVTFSDNQVVKQALTTPLEAGKETTVTVSYQGKSYEVKVTLQTVKAVEAAQSGGKVITVKFNRALTATEKTYMDGGFTLKSNLSTFPVTAKFADDNKSVALSAVYLPVGDYTLAVKGTDTPFSLKVAASVAAKIDITSPAIQLADNVDLGVKVLNQFGEDVTTTNSTYIQAFNSTQPTKSVTVSGGKVSLKAAGANAGDKIAVTAVAPASGLSISKTLTVVTGSTATVLELGDVQPLAGKARISAGETGLILPLTLKDANGQTINLTAGDIDFKAGVASNVYVNYKDKDGLFFYNSDNRVVEKITVDSKGVLKFTAKAAGSTTLTISNPSAGISKTIIINVAGSAVVKDFQLGSASSIVVAGEEVVFPFVATDTFGGEIKGTALDLSQLDFSANYLADGYPKVNAKGELVLKFTQEGFSYIVARGKTSTSAPSTQNVTIQKAATIVGVNGIKDVVTTLEDNASVTLGGDNIVLVDSYGRTKTATAASATYTVELSNQSEADLLTYNTATGALKAANGKSGSATVTIKSGSAEVYTFSVDVVDSADVKSFTINNISTAYAAKTAGVYSKSVELTGKTSSGVTVALENKTPSNVTSTDPTVLKVEANDKLTGLKNGKSTVTAYVGNAAVATQEVTVSEDAPVSKSVELERKGNTIVPTVKDQYGVVISSEGGYFYSSAPTVVTVNQDGVLAPVAGKKGTAVITFVSSNNVSGTITVEIG</sequence>
<dbReference type="EMBL" id="NMUQ01000002">
    <property type="protein sequence ID" value="OXM14147.1"/>
    <property type="molecule type" value="Genomic_DNA"/>
</dbReference>
<reference evidence="2 3" key="1">
    <citation type="submission" date="2017-07" db="EMBL/GenBank/DDBJ databases">
        <title>Paenibacillus herberti R33 genome sequencing and assembly.</title>
        <authorList>
            <person name="Su W."/>
        </authorList>
    </citation>
    <scope>NUCLEOTIDE SEQUENCE [LARGE SCALE GENOMIC DNA]</scope>
    <source>
        <strain evidence="2 3">R33</strain>
    </source>
</reference>
<evidence type="ECO:0000313" key="3">
    <source>
        <dbReference type="Proteomes" id="UP000215145"/>
    </source>
</evidence>
<name>A0A229NW96_9BACL</name>
<dbReference type="PROSITE" id="PS51272">
    <property type="entry name" value="SLH"/>
    <property type="match status" value="1"/>
</dbReference>
<comment type="caution">
    <text evidence="2">The sequence shown here is derived from an EMBL/GenBank/DDBJ whole genome shotgun (WGS) entry which is preliminary data.</text>
</comment>
<gene>
    <name evidence="2" type="ORF">CGZ75_14325</name>
</gene>
<dbReference type="InterPro" id="IPR001119">
    <property type="entry name" value="SLH_dom"/>
</dbReference>
<dbReference type="OrthoDB" id="1706086at2"/>
<proteinExistence type="predicted"/>
<evidence type="ECO:0000259" key="1">
    <source>
        <dbReference type="PROSITE" id="PS51272"/>
    </source>
</evidence>